<dbReference type="SUPFAM" id="SSF48403">
    <property type="entry name" value="Ankyrin repeat"/>
    <property type="match status" value="1"/>
</dbReference>
<evidence type="ECO:0000256" key="1">
    <source>
        <dbReference type="ARBA" id="ARBA00022737"/>
    </source>
</evidence>
<dbReference type="OrthoDB" id="341259at2759"/>
<protein>
    <submittedName>
        <fullName evidence="6">Ankyrin</fullName>
    </submittedName>
</protein>
<dbReference type="PANTHER" id="PTHR24119:SF0">
    <property type="entry name" value="ACYL-COA-BINDING DOMAIN-CONTAINING PROTEIN 6"/>
    <property type="match status" value="1"/>
</dbReference>
<keyword evidence="7" id="KW-1185">Reference proteome</keyword>
<dbReference type="InterPro" id="IPR002110">
    <property type="entry name" value="Ankyrin_rpt"/>
</dbReference>
<dbReference type="InterPro" id="IPR000582">
    <property type="entry name" value="Acyl-CoA-binding_protein"/>
</dbReference>
<dbReference type="InterPro" id="IPR036770">
    <property type="entry name" value="Ankyrin_rpt-contain_sf"/>
</dbReference>
<evidence type="ECO:0000313" key="6">
    <source>
        <dbReference type="EMBL" id="PCH33866.1"/>
    </source>
</evidence>
<evidence type="ECO:0000256" key="2">
    <source>
        <dbReference type="ARBA" id="ARBA00023043"/>
    </source>
</evidence>
<organism evidence="6 7">
    <name type="scientific">Wolfiporia cocos (strain MD-104)</name>
    <name type="common">Brown rot fungus</name>
    <dbReference type="NCBI Taxonomy" id="742152"/>
    <lineage>
        <taxon>Eukaryota</taxon>
        <taxon>Fungi</taxon>
        <taxon>Dikarya</taxon>
        <taxon>Basidiomycota</taxon>
        <taxon>Agaricomycotina</taxon>
        <taxon>Agaricomycetes</taxon>
        <taxon>Polyporales</taxon>
        <taxon>Phaeolaceae</taxon>
        <taxon>Wolfiporia</taxon>
    </lineage>
</organism>
<proteinExistence type="predicted"/>
<evidence type="ECO:0000259" key="5">
    <source>
        <dbReference type="PROSITE" id="PS51228"/>
    </source>
</evidence>
<dbReference type="InterPro" id="IPR035984">
    <property type="entry name" value="Acyl-CoA-binding_sf"/>
</dbReference>
<dbReference type="AlphaFoldDB" id="A0A2H3IV69"/>
<dbReference type="Gene3D" id="1.25.40.20">
    <property type="entry name" value="Ankyrin repeat-containing domain"/>
    <property type="match status" value="1"/>
</dbReference>
<gene>
    <name evidence="6" type="ORF">WOLCODRAFT_60855</name>
</gene>
<evidence type="ECO:0000256" key="3">
    <source>
        <dbReference type="ARBA" id="ARBA00023121"/>
    </source>
</evidence>
<feature type="domain" description="ACB" evidence="5">
    <location>
        <begin position="6"/>
        <end position="97"/>
    </location>
</feature>
<dbReference type="Pfam" id="PF13857">
    <property type="entry name" value="Ank_5"/>
    <property type="match status" value="1"/>
</dbReference>
<dbReference type="GO" id="GO:0000062">
    <property type="term" value="F:fatty-acyl-CoA binding"/>
    <property type="evidence" value="ECO:0007669"/>
    <property type="project" value="InterPro"/>
</dbReference>
<dbReference type="Gene3D" id="1.20.80.10">
    <property type="match status" value="1"/>
</dbReference>
<dbReference type="InterPro" id="IPR014352">
    <property type="entry name" value="FERM/acyl-CoA-bd_prot_sf"/>
</dbReference>
<feature type="repeat" description="ANK" evidence="4">
    <location>
        <begin position="170"/>
        <end position="202"/>
    </location>
</feature>
<dbReference type="PROSITE" id="PS50088">
    <property type="entry name" value="ANK_REPEAT"/>
    <property type="match status" value="1"/>
</dbReference>
<dbReference type="STRING" id="742152.A0A2H3IV69"/>
<evidence type="ECO:0000313" key="7">
    <source>
        <dbReference type="Proteomes" id="UP000218811"/>
    </source>
</evidence>
<keyword evidence="2 4" id="KW-0040">ANK repeat</keyword>
<dbReference type="PROSITE" id="PS50297">
    <property type="entry name" value="ANK_REP_REGION"/>
    <property type="match status" value="1"/>
</dbReference>
<sequence length="226" mass="24171">MSSHVLSPAFEDAAFYLSGASSLSAVSNTIKLELYGLYKYLTVSPTPTTSRPSILDFAGRAKWDAWSNAGQTYGDRAADAESRYLTIARNLGWNEGKEEDVQTVDFSSISQQSKEYGSGGGLGNSVSTMAMLEEQSGSAISDLAISGDTQQLLSFLGAHHEVDVNETDENGYTPLHLACDRGHTKVVELLLSRGADPSIKDPDGLTALELAEISGHDTIMSILKTT</sequence>
<dbReference type="OMA" id="ARSKWQA"/>
<keyword evidence="3" id="KW-0446">Lipid-binding</keyword>
<accession>A0A2H3IV69</accession>
<dbReference type="Pfam" id="PF00887">
    <property type="entry name" value="ACBP"/>
    <property type="match status" value="1"/>
</dbReference>
<dbReference type="SMART" id="SM00248">
    <property type="entry name" value="ANK"/>
    <property type="match status" value="1"/>
</dbReference>
<dbReference type="PROSITE" id="PS51228">
    <property type="entry name" value="ACB_2"/>
    <property type="match status" value="1"/>
</dbReference>
<evidence type="ECO:0000256" key="4">
    <source>
        <dbReference type="PROSITE-ProRule" id="PRU00023"/>
    </source>
</evidence>
<dbReference type="PANTHER" id="PTHR24119">
    <property type="entry name" value="ACYL-COA-BINDING DOMAIN-CONTAINING PROTEIN 6"/>
    <property type="match status" value="1"/>
</dbReference>
<dbReference type="Proteomes" id="UP000218811">
    <property type="component" value="Unassembled WGS sequence"/>
</dbReference>
<dbReference type="EMBL" id="KB467831">
    <property type="protein sequence ID" value="PCH33866.1"/>
    <property type="molecule type" value="Genomic_DNA"/>
</dbReference>
<reference evidence="6 7" key="1">
    <citation type="journal article" date="2012" name="Science">
        <title>The Paleozoic origin of enzymatic lignin decomposition reconstructed from 31 fungal genomes.</title>
        <authorList>
            <person name="Floudas D."/>
            <person name="Binder M."/>
            <person name="Riley R."/>
            <person name="Barry K."/>
            <person name="Blanchette R.A."/>
            <person name="Henrissat B."/>
            <person name="Martinez A.T."/>
            <person name="Otillar R."/>
            <person name="Spatafora J.W."/>
            <person name="Yadav J.S."/>
            <person name="Aerts A."/>
            <person name="Benoit I."/>
            <person name="Boyd A."/>
            <person name="Carlson A."/>
            <person name="Copeland A."/>
            <person name="Coutinho P.M."/>
            <person name="de Vries R.P."/>
            <person name="Ferreira P."/>
            <person name="Findley K."/>
            <person name="Foster B."/>
            <person name="Gaskell J."/>
            <person name="Glotzer D."/>
            <person name="Gorecki P."/>
            <person name="Heitman J."/>
            <person name="Hesse C."/>
            <person name="Hori C."/>
            <person name="Igarashi K."/>
            <person name="Jurgens J.A."/>
            <person name="Kallen N."/>
            <person name="Kersten P."/>
            <person name="Kohler A."/>
            <person name="Kuees U."/>
            <person name="Kumar T.K.A."/>
            <person name="Kuo A."/>
            <person name="LaButti K."/>
            <person name="Larrondo L.F."/>
            <person name="Lindquist E."/>
            <person name="Ling A."/>
            <person name="Lombard V."/>
            <person name="Lucas S."/>
            <person name="Lundell T."/>
            <person name="Martin R."/>
            <person name="McLaughlin D.J."/>
            <person name="Morgenstern I."/>
            <person name="Morin E."/>
            <person name="Murat C."/>
            <person name="Nagy L.G."/>
            <person name="Nolan M."/>
            <person name="Ohm R.A."/>
            <person name="Patyshakuliyeva A."/>
            <person name="Rokas A."/>
            <person name="Ruiz-Duenas F.J."/>
            <person name="Sabat G."/>
            <person name="Salamov A."/>
            <person name="Samejima M."/>
            <person name="Schmutz J."/>
            <person name="Slot J.C."/>
            <person name="St John F."/>
            <person name="Stenlid J."/>
            <person name="Sun H."/>
            <person name="Sun S."/>
            <person name="Syed K."/>
            <person name="Tsang A."/>
            <person name="Wiebenga A."/>
            <person name="Young D."/>
            <person name="Pisabarro A."/>
            <person name="Eastwood D.C."/>
            <person name="Martin F."/>
            <person name="Cullen D."/>
            <person name="Grigoriev I.V."/>
            <person name="Hibbett D.S."/>
        </authorList>
    </citation>
    <scope>NUCLEOTIDE SEQUENCE [LARGE SCALE GENOMIC DNA]</scope>
    <source>
        <strain evidence="6 7">MD-104</strain>
    </source>
</reference>
<name>A0A2H3IV69_WOLCO</name>
<keyword evidence="1" id="KW-0677">Repeat</keyword>
<dbReference type="SUPFAM" id="SSF47027">
    <property type="entry name" value="Acyl-CoA binding protein"/>
    <property type="match status" value="1"/>
</dbReference>
<dbReference type="PRINTS" id="PR00689">
    <property type="entry name" value="ACOABINDINGP"/>
</dbReference>